<evidence type="ECO:0000256" key="3">
    <source>
        <dbReference type="ARBA" id="ARBA00022741"/>
    </source>
</evidence>
<keyword evidence="2" id="KW-0813">Transport</keyword>
<dbReference type="AlphaFoldDB" id="A0A537JUG2"/>
<dbReference type="Pfam" id="PF00005">
    <property type="entry name" value="ABC_tran"/>
    <property type="match status" value="1"/>
</dbReference>
<dbReference type="InterPro" id="IPR003593">
    <property type="entry name" value="AAA+_ATPase"/>
</dbReference>
<keyword evidence="3" id="KW-0547">Nucleotide-binding</keyword>
<evidence type="ECO:0000256" key="1">
    <source>
        <dbReference type="ARBA" id="ARBA00005417"/>
    </source>
</evidence>
<dbReference type="InterPro" id="IPR027417">
    <property type="entry name" value="P-loop_NTPase"/>
</dbReference>
<dbReference type="EMBL" id="VBAK01000165">
    <property type="protein sequence ID" value="TMI87177.1"/>
    <property type="molecule type" value="Genomic_DNA"/>
</dbReference>
<comment type="similarity">
    <text evidence="1">Belongs to the ABC transporter superfamily.</text>
</comment>
<name>A0A537JUG2_9BACT</name>
<sequence length="279" mass="30574">MRLQLARLTLAYGDRVALRELSVTLEGRIISLLGANASGKTSLLKILAGLAPPTDGRALVDGEEVRPGQRPGISYLPQETGFFPFGQHPRETLSGAFLLRGIKNYDPREFLAALGLEEEDRSADEFSGGMKQKLRIAQALVHAPRLLLLDEPTTGLDVRERLRILRMIEHLRDRVSVVFSTHHPEDAAAVADNLLILHRGRAVAAGKPGEIRAIAHDRVFEVSVSSLTLPVDPDYEIVRVDRDNGTLALRVVGNPPPGAITVPPRLEDAYVLLTRTTPF</sequence>
<keyword evidence="4 6" id="KW-0067">ATP-binding</keyword>
<evidence type="ECO:0000313" key="6">
    <source>
        <dbReference type="EMBL" id="TMI87177.1"/>
    </source>
</evidence>
<gene>
    <name evidence="6" type="ORF">E6H00_16295</name>
</gene>
<dbReference type="SUPFAM" id="SSF52540">
    <property type="entry name" value="P-loop containing nucleoside triphosphate hydrolases"/>
    <property type="match status" value="1"/>
</dbReference>
<feature type="domain" description="ABC transporter" evidence="5">
    <location>
        <begin position="3"/>
        <end position="224"/>
    </location>
</feature>
<dbReference type="GO" id="GO:0005524">
    <property type="term" value="F:ATP binding"/>
    <property type="evidence" value="ECO:0007669"/>
    <property type="project" value="UniProtKB-KW"/>
</dbReference>
<dbReference type="InterPro" id="IPR003439">
    <property type="entry name" value="ABC_transporter-like_ATP-bd"/>
</dbReference>
<dbReference type="PANTHER" id="PTHR43335">
    <property type="entry name" value="ABC TRANSPORTER, ATP-BINDING PROTEIN"/>
    <property type="match status" value="1"/>
</dbReference>
<accession>A0A537JUG2</accession>
<evidence type="ECO:0000256" key="4">
    <source>
        <dbReference type="ARBA" id="ARBA00022840"/>
    </source>
</evidence>
<dbReference type="Gene3D" id="3.40.50.300">
    <property type="entry name" value="P-loop containing nucleotide triphosphate hydrolases"/>
    <property type="match status" value="1"/>
</dbReference>
<dbReference type="GO" id="GO:0016887">
    <property type="term" value="F:ATP hydrolysis activity"/>
    <property type="evidence" value="ECO:0007669"/>
    <property type="project" value="InterPro"/>
</dbReference>
<comment type="caution">
    <text evidence="6">The sequence shown here is derived from an EMBL/GenBank/DDBJ whole genome shotgun (WGS) entry which is preliminary data.</text>
</comment>
<reference evidence="6 7" key="1">
    <citation type="journal article" date="2019" name="Nat. Microbiol.">
        <title>Mediterranean grassland soil C-N compound turnover is dependent on rainfall and depth, and is mediated by genomically divergent microorganisms.</title>
        <authorList>
            <person name="Diamond S."/>
            <person name="Andeer P.F."/>
            <person name="Li Z."/>
            <person name="Crits-Christoph A."/>
            <person name="Burstein D."/>
            <person name="Anantharaman K."/>
            <person name="Lane K.R."/>
            <person name="Thomas B.C."/>
            <person name="Pan C."/>
            <person name="Northen T.R."/>
            <person name="Banfield J.F."/>
        </authorList>
    </citation>
    <scope>NUCLEOTIDE SEQUENCE [LARGE SCALE GENOMIC DNA]</scope>
    <source>
        <strain evidence="6">NP_3</strain>
    </source>
</reference>
<dbReference type="PROSITE" id="PS50893">
    <property type="entry name" value="ABC_TRANSPORTER_2"/>
    <property type="match status" value="1"/>
</dbReference>
<proteinExistence type="inferred from homology"/>
<dbReference type="Proteomes" id="UP000318509">
    <property type="component" value="Unassembled WGS sequence"/>
</dbReference>
<dbReference type="CDD" id="cd03230">
    <property type="entry name" value="ABC_DR_subfamily_A"/>
    <property type="match status" value="1"/>
</dbReference>
<organism evidence="6 7">
    <name type="scientific">Candidatus Segetimicrobium genomatis</name>
    <dbReference type="NCBI Taxonomy" id="2569760"/>
    <lineage>
        <taxon>Bacteria</taxon>
        <taxon>Bacillati</taxon>
        <taxon>Candidatus Sysuimicrobiota</taxon>
        <taxon>Candidatus Sysuimicrobiia</taxon>
        <taxon>Candidatus Sysuimicrobiales</taxon>
        <taxon>Candidatus Segetimicrobiaceae</taxon>
        <taxon>Candidatus Segetimicrobium</taxon>
    </lineage>
</organism>
<dbReference type="InterPro" id="IPR017871">
    <property type="entry name" value="ABC_transporter-like_CS"/>
</dbReference>
<dbReference type="PROSITE" id="PS00211">
    <property type="entry name" value="ABC_TRANSPORTER_1"/>
    <property type="match status" value="1"/>
</dbReference>
<dbReference type="SMART" id="SM00382">
    <property type="entry name" value="AAA"/>
    <property type="match status" value="1"/>
</dbReference>
<protein>
    <submittedName>
        <fullName evidence="6">ABC transporter ATP-binding protein</fullName>
    </submittedName>
</protein>
<evidence type="ECO:0000259" key="5">
    <source>
        <dbReference type="PROSITE" id="PS50893"/>
    </source>
</evidence>
<evidence type="ECO:0000256" key="2">
    <source>
        <dbReference type="ARBA" id="ARBA00022448"/>
    </source>
</evidence>
<evidence type="ECO:0000313" key="7">
    <source>
        <dbReference type="Proteomes" id="UP000318509"/>
    </source>
</evidence>